<dbReference type="GO" id="GO:0016491">
    <property type="term" value="F:oxidoreductase activity"/>
    <property type="evidence" value="ECO:0007669"/>
    <property type="project" value="UniProtKB-KW"/>
</dbReference>
<feature type="transmembrane region" description="Helical" evidence="1">
    <location>
        <begin position="273"/>
        <end position="294"/>
    </location>
</feature>
<protein>
    <submittedName>
        <fullName evidence="2">Succinate dehydrogenase cytochrome b-558 subunit</fullName>
        <ecNumber evidence="2">1.3.99.1</ecNumber>
    </submittedName>
</protein>
<sequence>MGLMLVLFLLEHLITNSQTAYFIGDDGNGFIKSVNFIHSLPYLPVLEILLLGIPFAIHIIWGIKYAWESKSNSYENTGITPYLPDYPRNHAYTWQRITSWILIVAVLLHVYQMRFSAYPVKEKINGEALYLVPVTLDDGLYTLSKRINVTLYDRKQIEALSSKISTFKENQEDSKVQNALAKQTKEEENQFLSALNRPSLKENEGMAVSKNPGTAFLLNVREVFKSLTMRIFYTLFVIFAAFHACNGLFTFAISWGITLSQRSQKLMRTFSNGLMALLIFLGLSAIWFSTLINLKQ</sequence>
<feature type="transmembrane region" description="Helical" evidence="1">
    <location>
        <begin position="43"/>
        <end position="63"/>
    </location>
</feature>
<dbReference type="EMBL" id="CCEJ010000008">
    <property type="protein sequence ID" value="CDR34421.1"/>
    <property type="molecule type" value="Genomic_DNA"/>
</dbReference>
<reference evidence="2" key="2">
    <citation type="submission" date="2014-09" db="EMBL/GenBank/DDBJ databases">
        <title>Criblamydia sequanensis harbors a mega-plasmid encoding arsenite resistance.</title>
        <authorList>
            <person name="Bertelli C."/>
            <person name="Goesmann A."/>
            <person name="Greub G."/>
        </authorList>
    </citation>
    <scope>NUCLEOTIDE SEQUENCE [LARGE SCALE GENOMIC DNA]</scope>
    <source>
        <strain evidence="2">CRIB-18</strain>
    </source>
</reference>
<dbReference type="STRING" id="1437425.CSEC_1607"/>
<name>A0A090CZN6_9BACT</name>
<dbReference type="AlphaFoldDB" id="A0A090CZN6"/>
<evidence type="ECO:0000256" key="1">
    <source>
        <dbReference type="SAM" id="Phobius"/>
    </source>
</evidence>
<dbReference type="GO" id="GO:0016020">
    <property type="term" value="C:membrane"/>
    <property type="evidence" value="ECO:0007669"/>
    <property type="project" value="InterPro"/>
</dbReference>
<keyword evidence="2" id="KW-0560">Oxidoreductase</keyword>
<keyword evidence="3" id="KW-1185">Reference proteome</keyword>
<dbReference type="Proteomes" id="UP000031552">
    <property type="component" value="Unassembled WGS sequence"/>
</dbReference>
<comment type="caution">
    <text evidence="2">The sequence shown here is derived from an EMBL/GenBank/DDBJ whole genome shotgun (WGS) entry which is preliminary data.</text>
</comment>
<reference evidence="2" key="1">
    <citation type="submission" date="2013-12" db="EMBL/GenBank/DDBJ databases">
        <authorList>
            <person name="Linke B."/>
        </authorList>
    </citation>
    <scope>NUCLEOTIDE SEQUENCE [LARGE SCALE GENOMIC DNA]</scope>
    <source>
        <strain evidence="2">CRIB-18</strain>
    </source>
</reference>
<keyword evidence="1" id="KW-0472">Membrane</keyword>
<feature type="transmembrane region" description="Helical" evidence="1">
    <location>
        <begin position="231"/>
        <end position="253"/>
    </location>
</feature>
<dbReference type="Gene3D" id="1.20.1300.10">
    <property type="entry name" value="Fumarate reductase/succinate dehydrogenase, transmembrane subunit"/>
    <property type="match status" value="2"/>
</dbReference>
<dbReference type="InterPro" id="IPR034804">
    <property type="entry name" value="SQR/QFR_C/D"/>
</dbReference>
<dbReference type="eggNOG" id="COG2009">
    <property type="taxonomic scope" value="Bacteria"/>
</dbReference>
<dbReference type="SUPFAM" id="SSF81343">
    <property type="entry name" value="Fumarate reductase respiratory complex transmembrane subunits"/>
    <property type="match status" value="1"/>
</dbReference>
<gene>
    <name evidence="2" type="primary">sdhC</name>
    <name evidence="2" type="ORF">CSEC_1607</name>
</gene>
<dbReference type="EC" id="1.3.99.1" evidence="2"/>
<keyword evidence="1" id="KW-1133">Transmembrane helix</keyword>
<evidence type="ECO:0000313" key="2">
    <source>
        <dbReference type="EMBL" id="CDR34421.1"/>
    </source>
</evidence>
<evidence type="ECO:0000313" key="3">
    <source>
        <dbReference type="Proteomes" id="UP000031552"/>
    </source>
</evidence>
<keyword evidence="1" id="KW-0812">Transmembrane</keyword>
<proteinExistence type="predicted"/>
<accession>A0A090CZN6</accession>
<organism evidence="2 3">
    <name type="scientific">Candidatus Criblamydia sequanensis CRIB-18</name>
    <dbReference type="NCBI Taxonomy" id="1437425"/>
    <lineage>
        <taxon>Bacteria</taxon>
        <taxon>Pseudomonadati</taxon>
        <taxon>Chlamydiota</taxon>
        <taxon>Chlamydiia</taxon>
        <taxon>Parachlamydiales</taxon>
        <taxon>Candidatus Criblamydiaceae</taxon>
        <taxon>Candidatus Criblamydia</taxon>
    </lineage>
</organism>